<feature type="region of interest" description="Disordered" evidence="8">
    <location>
        <begin position="128"/>
        <end position="151"/>
    </location>
</feature>
<dbReference type="InterPro" id="IPR000757">
    <property type="entry name" value="Beta-glucanase-like"/>
</dbReference>
<evidence type="ECO:0000256" key="3">
    <source>
        <dbReference type="ARBA" id="ARBA00022525"/>
    </source>
</evidence>
<dbReference type="AlphaFoldDB" id="A0AAD8E3G7"/>
<dbReference type="InterPro" id="IPR043030">
    <property type="entry name" value="BGBP_N_sf"/>
</dbReference>
<feature type="signal peptide" evidence="10">
    <location>
        <begin position="1"/>
        <end position="17"/>
    </location>
</feature>
<evidence type="ECO:0008006" key="15">
    <source>
        <dbReference type="Google" id="ProtNLM"/>
    </source>
</evidence>
<evidence type="ECO:0000313" key="13">
    <source>
        <dbReference type="EMBL" id="KAJ9575890.1"/>
    </source>
</evidence>
<evidence type="ECO:0000256" key="9">
    <source>
        <dbReference type="SAM" id="Phobius"/>
    </source>
</evidence>
<dbReference type="Proteomes" id="UP001233999">
    <property type="component" value="Unassembled WGS sequence"/>
</dbReference>
<dbReference type="Gene3D" id="2.60.40.2140">
    <property type="entry name" value="Beta-1,3-glucan-recognition protein, N-terminal domain"/>
    <property type="match status" value="1"/>
</dbReference>
<proteinExistence type="inferred from homology"/>
<keyword evidence="7" id="KW-0325">Glycoprotein</keyword>
<feature type="transmembrane region" description="Helical" evidence="9">
    <location>
        <begin position="465"/>
        <end position="483"/>
    </location>
</feature>
<keyword evidence="9" id="KW-0812">Transmembrane</keyword>
<accession>A0AAD8E3G7</accession>
<dbReference type="GO" id="GO:0045087">
    <property type="term" value="P:innate immune response"/>
    <property type="evidence" value="ECO:0007669"/>
    <property type="project" value="UniProtKB-KW"/>
</dbReference>
<evidence type="ECO:0000256" key="5">
    <source>
        <dbReference type="ARBA" id="ARBA00022729"/>
    </source>
</evidence>
<keyword evidence="6" id="KW-0391">Immunity</keyword>
<feature type="domain" description="CBM39" evidence="12">
    <location>
        <begin position="21"/>
        <end position="121"/>
    </location>
</feature>
<name>A0AAD8E3G7_DIPPU</name>
<dbReference type="FunFam" id="2.60.40.2140:FF:000001">
    <property type="entry name" value="Beta-1,3-glucan-binding protein"/>
    <property type="match status" value="1"/>
</dbReference>
<dbReference type="GO" id="GO:0005975">
    <property type="term" value="P:carbohydrate metabolic process"/>
    <property type="evidence" value="ECO:0007669"/>
    <property type="project" value="InterPro"/>
</dbReference>
<dbReference type="EMBL" id="JASPKZ010009814">
    <property type="protein sequence ID" value="KAJ9575890.1"/>
    <property type="molecule type" value="Genomic_DNA"/>
</dbReference>
<comment type="caution">
    <text evidence="13">The sequence shown here is derived from an EMBL/GenBank/DDBJ whole genome shotgun (WGS) entry which is preliminary data.</text>
</comment>
<comment type="subcellular location">
    <subcellularLocation>
        <location evidence="1">Secreted</location>
    </subcellularLocation>
</comment>
<reference evidence="13" key="2">
    <citation type="submission" date="2023-05" db="EMBL/GenBank/DDBJ databases">
        <authorList>
            <person name="Fouks B."/>
        </authorList>
    </citation>
    <scope>NUCLEOTIDE SEQUENCE</scope>
    <source>
        <strain evidence="13">Stay&amp;Tobe</strain>
        <tissue evidence="13">Testes</tissue>
    </source>
</reference>
<reference evidence="13" key="1">
    <citation type="journal article" date="2023" name="IScience">
        <title>Live-bearing cockroach genome reveals convergent evolutionary mechanisms linked to viviparity in insects and beyond.</title>
        <authorList>
            <person name="Fouks B."/>
            <person name="Harrison M.C."/>
            <person name="Mikhailova A.A."/>
            <person name="Marchal E."/>
            <person name="English S."/>
            <person name="Carruthers M."/>
            <person name="Jennings E.C."/>
            <person name="Chiamaka E.L."/>
            <person name="Frigard R.A."/>
            <person name="Pippel M."/>
            <person name="Attardo G.M."/>
            <person name="Benoit J.B."/>
            <person name="Bornberg-Bauer E."/>
            <person name="Tobe S.S."/>
        </authorList>
    </citation>
    <scope>NUCLEOTIDE SEQUENCE</scope>
    <source>
        <strain evidence="13">Stay&amp;Tobe</strain>
    </source>
</reference>
<evidence type="ECO:0000259" key="11">
    <source>
        <dbReference type="PROSITE" id="PS51762"/>
    </source>
</evidence>
<dbReference type="PROSITE" id="PS51762">
    <property type="entry name" value="GH16_2"/>
    <property type="match status" value="1"/>
</dbReference>
<feature type="compositionally biased region" description="Pro residues" evidence="8">
    <location>
        <begin position="135"/>
        <end position="150"/>
    </location>
</feature>
<keyword evidence="4" id="KW-0399">Innate immunity</keyword>
<keyword evidence="9" id="KW-0472">Membrane</keyword>
<feature type="chain" id="PRO_5042177262" description="Beta-1,3-glucan-binding protein" evidence="10">
    <location>
        <begin position="18"/>
        <end position="537"/>
    </location>
</feature>
<dbReference type="InterPro" id="IPR031756">
    <property type="entry name" value="BGBP_N"/>
</dbReference>
<dbReference type="GO" id="GO:0004553">
    <property type="term" value="F:hydrolase activity, hydrolyzing O-glycosyl compounds"/>
    <property type="evidence" value="ECO:0007669"/>
    <property type="project" value="InterPro"/>
</dbReference>
<dbReference type="GO" id="GO:0045088">
    <property type="term" value="P:regulation of innate immune response"/>
    <property type="evidence" value="ECO:0007669"/>
    <property type="project" value="UniProtKB-ARBA"/>
</dbReference>
<evidence type="ECO:0000256" key="1">
    <source>
        <dbReference type="ARBA" id="ARBA00004613"/>
    </source>
</evidence>
<sequence>MLVKVCFLLTSVIIATSAPYYEVPDAKVEALKPRGLRVSIPDEPGIKLFAFHGNINKDFDGLEAGEMAKDVIKPKNGRWVFQDDRVRLKAGDVVYYWLHVIYEDLGYNKLDQKFTVTEFVDAGGQIVKPDTSAPQPVPQPAPQPPLPQVPPQVCEQTKTIVNGRQACKGQLIFEEDFNNLDHSKWEHDVRIADTPDSEFVVYTDDSANSFVQNGILHVKPTLTSDKKNGRNIGRSTLCTGIQGSADCSKEAQTFNIIPPILSSRIRTRNHFSFCYGRVEIRAKLPAGDWIFPEIWLEPKDNWYGREYLSGRIQLALTRGNKELQLKDQPRKHIGQRLLEAGCSLGVDDKVTSLQKSWEKSGSIWCDNFHIYTLEWAPGDLSFRVDGQIIGVISPPPGGFYNLPFFSKTRDVPWARGSKLAPFDKEFYLTLGLGVGGIRVFPDNCTTGLPQGGLHPKPWVNTEPKVGIYIYIYIYIYINYRYFISQTAMLQFWRDKDNWQQTWSEDNSHLQVDYVKKELTMMPKASKSKAFKKGYKYE</sequence>
<dbReference type="PANTHER" id="PTHR10963">
    <property type="entry name" value="GLYCOSYL HYDROLASE-RELATED"/>
    <property type="match status" value="1"/>
</dbReference>
<dbReference type="GO" id="GO:0005576">
    <property type="term" value="C:extracellular region"/>
    <property type="evidence" value="ECO:0007669"/>
    <property type="project" value="UniProtKB-SubCell"/>
</dbReference>
<keyword evidence="14" id="KW-1185">Reference proteome</keyword>
<dbReference type="PANTHER" id="PTHR10963:SF60">
    <property type="entry name" value="GRAM-NEGATIVE BACTERIA-BINDING PROTEIN 1-RELATED"/>
    <property type="match status" value="1"/>
</dbReference>
<keyword evidence="3" id="KW-0964">Secreted</keyword>
<evidence type="ECO:0000256" key="10">
    <source>
        <dbReference type="SAM" id="SignalP"/>
    </source>
</evidence>
<keyword evidence="9" id="KW-1133">Transmembrane helix</keyword>
<gene>
    <name evidence="13" type="ORF">L9F63_007202</name>
</gene>
<protein>
    <recommendedName>
        <fullName evidence="15">Beta-1,3-glucan-binding protein</fullName>
    </recommendedName>
</protein>
<evidence type="ECO:0000256" key="8">
    <source>
        <dbReference type="SAM" id="MobiDB-lite"/>
    </source>
</evidence>
<dbReference type="InterPro" id="IPR013320">
    <property type="entry name" value="ConA-like_dom_sf"/>
</dbReference>
<dbReference type="Pfam" id="PF15886">
    <property type="entry name" value="CBM39"/>
    <property type="match status" value="1"/>
</dbReference>
<comment type="similarity">
    <text evidence="2">Belongs to the insect beta-1,3-glucan binding protein family.</text>
</comment>
<dbReference type="GO" id="GO:0030246">
    <property type="term" value="F:carbohydrate binding"/>
    <property type="evidence" value="ECO:0007669"/>
    <property type="project" value="InterPro"/>
</dbReference>
<evidence type="ECO:0000256" key="4">
    <source>
        <dbReference type="ARBA" id="ARBA00022588"/>
    </source>
</evidence>
<evidence type="ECO:0000256" key="2">
    <source>
        <dbReference type="ARBA" id="ARBA00008781"/>
    </source>
</evidence>
<dbReference type="InterPro" id="IPR050546">
    <property type="entry name" value="Glycosyl_Hydrlase_16"/>
</dbReference>
<dbReference type="SUPFAM" id="SSF49899">
    <property type="entry name" value="Concanavalin A-like lectins/glucanases"/>
    <property type="match status" value="1"/>
</dbReference>
<dbReference type="Gene3D" id="2.60.120.200">
    <property type="match status" value="1"/>
</dbReference>
<evidence type="ECO:0000256" key="7">
    <source>
        <dbReference type="ARBA" id="ARBA00023180"/>
    </source>
</evidence>
<evidence type="ECO:0000259" key="12">
    <source>
        <dbReference type="PROSITE" id="PS51969"/>
    </source>
</evidence>
<evidence type="ECO:0000313" key="14">
    <source>
        <dbReference type="Proteomes" id="UP001233999"/>
    </source>
</evidence>
<keyword evidence="5 10" id="KW-0732">Signal</keyword>
<feature type="non-terminal residue" evidence="13">
    <location>
        <position position="537"/>
    </location>
</feature>
<evidence type="ECO:0000256" key="6">
    <source>
        <dbReference type="ARBA" id="ARBA00022859"/>
    </source>
</evidence>
<organism evidence="13 14">
    <name type="scientific">Diploptera punctata</name>
    <name type="common">Pacific beetle cockroach</name>
    <dbReference type="NCBI Taxonomy" id="6984"/>
    <lineage>
        <taxon>Eukaryota</taxon>
        <taxon>Metazoa</taxon>
        <taxon>Ecdysozoa</taxon>
        <taxon>Arthropoda</taxon>
        <taxon>Hexapoda</taxon>
        <taxon>Insecta</taxon>
        <taxon>Pterygota</taxon>
        <taxon>Neoptera</taxon>
        <taxon>Polyneoptera</taxon>
        <taxon>Dictyoptera</taxon>
        <taxon>Blattodea</taxon>
        <taxon>Blaberoidea</taxon>
        <taxon>Blaberidae</taxon>
        <taxon>Diplopterinae</taxon>
        <taxon>Diploptera</taxon>
    </lineage>
</organism>
<dbReference type="PROSITE" id="PS51969">
    <property type="entry name" value="CBM39"/>
    <property type="match status" value="1"/>
</dbReference>
<feature type="domain" description="GH16" evidence="11">
    <location>
        <begin position="130"/>
        <end position="479"/>
    </location>
</feature>